<dbReference type="EMBL" id="JAIWYP010000003">
    <property type="protein sequence ID" value="KAH3846407.1"/>
    <property type="molecule type" value="Genomic_DNA"/>
</dbReference>
<evidence type="ECO:0000313" key="1">
    <source>
        <dbReference type="EMBL" id="KAH3846407.1"/>
    </source>
</evidence>
<accession>A0A9D4QXI1</accession>
<evidence type="ECO:0000313" key="2">
    <source>
        <dbReference type="Proteomes" id="UP000828390"/>
    </source>
</evidence>
<organism evidence="1 2">
    <name type="scientific">Dreissena polymorpha</name>
    <name type="common">Zebra mussel</name>
    <name type="synonym">Mytilus polymorpha</name>
    <dbReference type="NCBI Taxonomy" id="45954"/>
    <lineage>
        <taxon>Eukaryota</taxon>
        <taxon>Metazoa</taxon>
        <taxon>Spiralia</taxon>
        <taxon>Lophotrochozoa</taxon>
        <taxon>Mollusca</taxon>
        <taxon>Bivalvia</taxon>
        <taxon>Autobranchia</taxon>
        <taxon>Heteroconchia</taxon>
        <taxon>Euheterodonta</taxon>
        <taxon>Imparidentia</taxon>
        <taxon>Neoheterodontei</taxon>
        <taxon>Myida</taxon>
        <taxon>Dreissenoidea</taxon>
        <taxon>Dreissenidae</taxon>
        <taxon>Dreissena</taxon>
    </lineage>
</organism>
<reference evidence="1" key="1">
    <citation type="journal article" date="2019" name="bioRxiv">
        <title>The Genome of the Zebra Mussel, Dreissena polymorpha: A Resource for Invasive Species Research.</title>
        <authorList>
            <person name="McCartney M.A."/>
            <person name="Auch B."/>
            <person name="Kono T."/>
            <person name="Mallez S."/>
            <person name="Zhang Y."/>
            <person name="Obille A."/>
            <person name="Becker A."/>
            <person name="Abrahante J.E."/>
            <person name="Garbe J."/>
            <person name="Badalamenti J.P."/>
            <person name="Herman A."/>
            <person name="Mangelson H."/>
            <person name="Liachko I."/>
            <person name="Sullivan S."/>
            <person name="Sone E.D."/>
            <person name="Koren S."/>
            <person name="Silverstein K.A.T."/>
            <person name="Beckman K.B."/>
            <person name="Gohl D.M."/>
        </authorList>
    </citation>
    <scope>NUCLEOTIDE SEQUENCE</scope>
    <source>
        <strain evidence="1">Duluth1</strain>
        <tissue evidence="1">Whole animal</tissue>
    </source>
</reference>
<name>A0A9D4QXI1_DREPO</name>
<dbReference type="Proteomes" id="UP000828390">
    <property type="component" value="Unassembled WGS sequence"/>
</dbReference>
<gene>
    <name evidence="1" type="ORF">DPMN_088708</name>
</gene>
<proteinExistence type="predicted"/>
<keyword evidence="2" id="KW-1185">Reference proteome</keyword>
<reference evidence="1" key="2">
    <citation type="submission" date="2020-11" db="EMBL/GenBank/DDBJ databases">
        <authorList>
            <person name="McCartney M.A."/>
            <person name="Auch B."/>
            <person name="Kono T."/>
            <person name="Mallez S."/>
            <person name="Becker A."/>
            <person name="Gohl D.M."/>
            <person name="Silverstein K.A.T."/>
            <person name="Koren S."/>
            <person name="Bechman K.B."/>
            <person name="Herman A."/>
            <person name="Abrahante J.E."/>
            <person name="Garbe J."/>
        </authorList>
    </citation>
    <scope>NUCLEOTIDE SEQUENCE</scope>
    <source>
        <strain evidence="1">Duluth1</strain>
        <tissue evidence="1">Whole animal</tissue>
    </source>
</reference>
<protein>
    <submittedName>
        <fullName evidence="1">Uncharacterized protein</fullName>
    </submittedName>
</protein>
<comment type="caution">
    <text evidence="1">The sequence shown here is derived from an EMBL/GenBank/DDBJ whole genome shotgun (WGS) entry which is preliminary data.</text>
</comment>
<dbReference type="AlphaFoldDB" id="A0A9D4QXI1"/>
<sequence length="248" mass="27341">MSTDDFYIQDSRDFGRTDRQTNDHHCTNISDLPILIYDETQRLIAENITTSKICTGIHATASTQHTSNCCAMQYKEVKLQLLEHTNTAENITTSKICTGIHATASTQHTSNCCAMQYKEVKLQLLEHTNTAENITTSKICTGIHATASTQHTSNCCAMQYKEVKLQLLDECQWNTAILHFNALQTGLLLVCGCESNNVVQVDGEAGVVTLASGKDGLNKPQFVYYSARTGTLIVGHISDNILVIHSLQ</sequence>